<proteinExistence type="predicted"/>
<organism evidence="2 3">
    <name type="scientific">Asparagus officinalis</name>
    <name type="common">Garden asparagus</name>
    <dbReference type="NCBI Taxonomy" id="4686"/>
    <lineage>
        <taxon>Eukaryota</taxon>
        <taxon>Viridiplantae</taxon>
        <taxon>Streptophyta</taxon>
        <taxon>Embryophyta</taxon>
        <taxon>Tracheophyta</taxon>
        <taxon>Spermatophyta</taxon>
        <taxon>Magnoliopsida</taxon>
        <taxon>Liliopsida</taxon>
        <taxon>Asparagales</taxon>
        <taxon>Asparagaceae</taxon>
        <taxon>Asparagoideae</taxon>
        <taxon>Asparagus</taxon>
    </lineage>
</organism>
<sequence>MLDFKCHITLNALGHLSTKATCEDQQEATSLGHDLNARPSVGLESADGELDRNLPSSSLEIEEQHEELADSNSGVERATTSTDAPLPETSNADSNSGVERATTSADDPLPETSNADSNSGVEGAATSIGLPVTQSSCLENKQMGTSKDQCVSWTEVLYAQISPQNFAVNTRHKVHEHKAGSLFPRPPTCLHEQKAGSLFLLLLLRGIATPPATYALDVSGRGSSGL</sequence>
<gene>
    <name evidence="2" type="ORF">A4U43_C09F5580</name>
</gene>
<evidence type="ECO:0000313" key="3">
    <source>
        <dbReference type="Proteomes" id="UP000243459"/>
    </source>
</evidence>
<evidence type="ECO:0000313" key="2">
    <source>
        <dbReference type="EMBL" id="ONK57915.1"/>
    </source>
</evidence>
<evidence type="ECO:0000256" key="1">
    <source>
        <dbReference type="SAM" id="MobiDB-lite"/>
    </source>
</evidence>
<protein>
    <submittedName>
        <fullName evidence="2">Uncharacterized protein</fullName>
    </submittedName>
</protein>
<name>A0A5P1E8T6_ASPOF</name>
<feature type="compositionally biased region" description="Polar residues" evidence="1">
    <location>
        <begin position="70"/>
        <end position="120"/>
    </location>
</feature>
<accession>A0A5P1E8T6</accession>
<reference evidence="3" key="1">
    <citation type="journal article" date="2017" name="Nat. Commun.">
        <title>The asparagus genome sheds light on the origin and evolution of a young Y chromosome.</title>
        <authorList>
            <person name="Harkess A."/>
            <person name="Zhou J."/>
            <person name="Xu C."/>
            <person name="Bowers J.E."/>
            <person name="Van der Hulst R."/>
            <person name="Ayyampalayam S."/>
            <person name="Mercati F."/>
            <person name="Riccardi P."/>
            <person name="McKain M.R."/>
            <person name="Kakrana A."/>
            <person name="Tang H."/>
            <person name="Ray J."/>
            <person name="Groenendijk J."/>
            <person name="Arikit S."/>
            <person name="Mathioni S.M."/>
            <person name="Nakano M."/>
            <person name="Shan H."/>
            <person name="Telgmann-Rauber A."/>
            <person name="Kanno A."/>
            <person name="Yue Z."/>
            <person name="Chen H."/>
            <person name="Li W."/>
            <person name="Chen Y."/>
            <person name="Xu X."/>
            <person name="Zhang Y."/>
            <person name="Luo S."/>
            <person name="Chen H."/>
            <person name="Gao J."/>
            <person name="Mao Z."/>
            <person name="Pires J.C."/>
            <person name="Luo M."/>
            <person name="Kudrna D."/>
            <person name="Wing R.A."/>
            <person name="Meyers B.C."/>
            <person name="Yi K."/>
            <person name="Kong H."/>
            <person name="Lavrijsen P."/>
            <person name="Sunseri F."/>
            <person name="Falavigna A."/>
            <person name="Ye Y."/>
            <person name="Leebens-Mack J.H."/>
            <person name="Chen G."/>
        </authorList>
    </citation>
    <scope>NUCLEOTIDE SEQUENCE [LARGE SCALE GENOMIC DNA]</scope>
    <source>
        <strain evidence="3">cv. DH0086</strain>
    </source>
</reference>
<dbReference type="Gramene" id="ONK57915">
    <property type="protein sequence ID" value="ONK57915"/>
    <property type="gene ID" value="A4U43_C09F5580"/>
</dbReference>
<feature type="region of interest" description="Disordered" evidence="1">
    <location>
        <begin position="30"/>
        <end position="124"/>
    </location>
</feature>
<dbReference type="EMBL" id="CM007389">
    <property type="protein sequence ID" value="ONK57915.1"/>
    <property type="molecule type" value="Genomic_DNA"/>
</dbReference>
<keyword evidence="3" id="KW-1185">Reference proteome</keyword>
<dbReference type="Proteomes" id="UP000243459">
    <property type="component" value="Chromosome 9"/>
</dbReference>
<dbReference type="AlphaFoldDB" id="A0A5P1E8T6"/>